<dbReference type="AlphaFoldDB" id="A0A1T5LWN5"/>
<evidence type="ECO:0000256" key="2">
    <source>
        <dbReference type="ARBA" id="ARBA00023125"/>
    </source>
</evidence>
<feature type="domain" description="HTH tetR-type" evidence="5">
    <location>
        <begin position="11"/>
        <end position="71"/>
    </location>
</feature>
<dbReference type="InterPro" id="IPR011075">
    <property type="entry name" value="TetR_C"/>
</dbReference>
<dbReference type="SUPFAM" id="SSF48498">
    <property type="entry name" value="Tetracyclin repressor-like, C-terminal domain"/>
    <property type="match status" value="1"/>
</dbReference>
<dbReference type="Pfam" id="PF00440">
    <property type="entry name" value="TetR_N"/>
    <property type="match status" value="1"/>
</dbReference>
<dbReference type="EMBL" id="FUZV01000002">
    <property type="protein sequence ID" value="SKC80381.1"/>
    <property type="molecule type" value="Genomic_DNA"/>
</dbReference>
<evidence type="ECO:0000259" key="5">
    <source>
        <dbReference type="PROSITE" id="PS50977"/>
    </source>
</evidence>
<dbReference type="PANTHER" id="PTHR47506">
    <property type="entry name" value="TRANSCRIPTIONAL REGULATORY PROTEIN"/>
    <property type="match status" value="1"/>
</dbReference>
<organism evidence="6 7">
    <name type="scientific">Pseudoxanthomonas indica</name>
    <dbReference type="NCBI Taxonomy" id="428993"/>
    <lineage>
        <taxon>Bacteria</taxon>
        <taxon>Pseudomonadati</taxon>
        <taxon>Pseudomonadota</taxon>
        <taxon>Gammaproteobacteria</taxon>
        <taxon>Lysobacterales</taxon>
        <taxon>Lysobacteraceae</taxon>
        <taxon>Pseudoxanthomonas</taxon>
    </lineage>
</organism>
<reference evidence="6 7" key="1">
    <citation type="submission" date="2017-02" db="EMBL/GenBank/DDBJ databases">
        <authorList>
            <person name="Peterson S.W."/>
        </authorList>
    </citation>
    <scope>NUCLEOTIDE SEQUENCE [LARGE SCALE GENOMIC DNA]</scope>
    <source>
        <strain evidence="6 7">P15</strain>
    </source>
</reference>
<accession>A0A1T5LWN5</accession>
<protein>
    <submittedName>
        <fullName evidence="6">Transcriptional regulator, TetR family</fullName>
    </submittedName>
</protein>
<dbReference type="GO" id="GO:0003677">
    <property type="term" value="F:DNA binding"/>
    <property type="evidence" value="ECO:0007669"/>
    <property type="project" value="UniProtKB-UniRule"/>
</dbReference>
<dbReference type="Gene3D" id="1.10.10.60">
    <property type="entry name" value="Homeodomain-like"/>
    <property type="match status" value="1"/>
</dbReference>
<sequence length="202" mass="22190">MSPTAATTKGLATREMIVERAYGIACRQGLEGLSIGDLASAAGMSKSGVFAHFGSREDLQLTVLEWTAERFTQTVMLPALKQPRGLPRLRAIMEGWYDWVLANPDGCVMLGAAGEYDARPGLMRDRIVGWLQEWRKAVARSVQQCIDAGEFAAHTDAMLVSFQLFALTEGLHNARLYDPEHAESMARRALDHLFASHTPSSP</sequence>
<evidence type="ECO:0000256" key="4">
    <source>
        <dbReference type="PROSITE-ProRule" id="PRU00335"/>
    </source>
</evidence>
<dbReference type="OrthoDB" id="326421at2"/>
<evidence type="ECO:0000313" key="6">
    <source>
        <dbReference type="EMBL" id="SKC80381.1"/>
    </source>
</evidence>
<feature type="DNA-binding region" description="H-T-H motif" evidence="4">
    <location>
        <begin position="34"/>
        <end position="53"/>
    </location>
</feature>
<dbReference type="STRING" id="428993.SAMN06296058_3285"/>
<name>A0A1T5LWN5_9GAMM</name>
<gene>
    <name evidence="6" type="ORF">SAMN06296058_3285</name>
</gene>
<dbReference type="PANTHER" id="PTHR47506:SF6">
    <property type="entry name" value="HTH-TYPE TRANSCRIPTIONAL REPRESSOR NEMR"/>
    <property type="match status" value="1"/>
</dbReference>
<evidence type="ECO:0000256" key="3">
    <source>
        <dbReference type="ARBA" id="ARBA00023163"/>
    </source>
</evidence>
<dbReference type="SUPFAM" id="SSF46689">
    <property type="entry name" value="Homeodomain-like"/>
    <property type="match status" value="1"/>
</dbReference>
<dbReference type="InterPro" id="IPR036271">
    <property type="entry name" value="Tet_transcr_reg_TetR-rel_C_sf"/>
</dbReference>
<keyword evidence="2 4" id="KW-0238">DNA-binding</keyword>
<dbReference type="Proteomes" id="UP000190341">
    <property type="component" value="Unassembled WGS sequence"/>
</dbReference>
<dbReference type="Gene3D" id="1.10.357.10">
    <property type="entry name" value="Tetracycline Repressor, domain 2"/>
    <property type="match status" value="1"/>
</dbReference>
<evidence type="ECO:0000313" key="7">
    <source>
        <dbReference type="Proteomes" id="UP000190341"/>
    </source>
</evidence>
<evidence type="ECO:0000256" key="1">
    <source>
        <dbReference type="ARBA" id="ARBA00023015"/>
    </source>
</evidence>
<dbReference type="PROSITE" id="PS50977">
    <property type="entry name" value="HTH_TETR_2"/>
    <property type="match status" value="1"/>
</dbReference>
<dbReference type="Pfam" id="PF16925">
    <property type="entry name" value="TetR_C_13"/>
    <property type="match status" value="1"/>
</dbReference>
<dbReference type="InterPro" id="IPR001647">
    <property type="entry name" value="HTH_TetR"/>
</dbReference>
<keyword evidence="3" id="KW-0804">Transcription</keyword>
<dbReference type="InterPro" id="IPR009057">
    <property type="entry name" value="Homeodomain-like_sf"/>
</dbReference>
<keyword evidence="1" id="KW-0805">Transcription regulation</keyword>
<dbReference type="RefSeq" id="WP_079725764.1">
    <property type="nucleotide sequence ID" value="NZ_BMCL01000001.1"/>
</dbReference>
<keyword evidence="7" id="KW-1185">Reference proteome</keyword>
<proteinExistence type="predicted"/>